<dbReference type="Proteomes" id="UP000663864">
    <property type="component" value="Unassembled WGS sequence"/>
</dbReference>
<name>A0A813R226_9BILA</name>
<gene>
    <name evidence="2" type="ORF">JBS370_LOCUS3676</name>
    <name evidence="1" type="ORF">ZHD862_LOCUS1069</name>
</gene>
<proteinExistence type="predicted"/>
<reference evidence="1" key="1">
    <citation type="submission" date="2021-02" db="EMBL/GenBank/DDBJ databases">
        <authorList>
            <person name="Nowell W R."/>
        </authorList>
    </citation>
    <scope>NUCLEOTIDE SEQUENCE</scope>
</reference>
<dbReference type="EMBL" id="CAJNOT010000017">
    <property type="protein sequence ID" value="CAF0775026.1"/>
    <property type="molecule type" value="Genomic_DNA"/>
</dbReference>
<sequence length="170" mass="19729">MAMIQNTNFDVKAFGKNVTIPNADIAKIMYYIDCVCTVIDYNDREIQRYRNYSNWANMSDAEDRLIFILALALSPDELENKVFFNSPQLCPNSNNQFYEIGQIKNQLLIVQSLFIGGQQRNVKKIMAYKPAWMQTFYLQPMRNLAFRFSPEGQRQEAARRAMLSQACVIS</sequence>
<comment type="caution">
    <text evidence="1">The sequence shown here is derived from an EMBL/GenBank/DDBJ whole genome shotgun (WGS) entry which is preliminary data.</text>
</comment>
<dbReference type="AlphaFoldDB" id="A0A813R226"/>
<dbReference type="EMBL" id="CAJOBD010000159">
    <property type="protein sequence ID" value="CAF3598749.1"/>
    <property type="molecule type" value="Genomic_DNA"/>
</dbReference>
<evidence type="ECO:0000313" key="2">
    <source>
        <dbReference type="EMBL" id="CAF3598749.1"/>
    </source>
</evidence>
<evidence type="ECO:0000313" key="1">
    <source>
        <dbReference type="EMBL" id="CAF0775026.1"/>
    </source>
</evidence>
<dbReference type="Proteomes" id="UP000663836">
    <property type="component" value="Unassembled WGS sequence"/>
</dbReference>
<organism evidence="1 3">
    <name type="scientific">Rotaria sordida</name>
    <dbReference type="NCBI Taxonomy" id="392033"/>
    <lineage>
        <taxon>Eukaryota</taxon>
        <taxon>Metazoa</taxon>
        <taxon>Spiralia</taxon>
        <taxon>Gnathifera</taxon>
        <taxon>Rotifera</taxon>
        <taxon>Eurotatoria</taxon>
        <taxon>Bdelloidea</taxon>
        <taxon>Philodinida</taxon>
        <taxon>Philodinidae</taxon>
        <taxon>Rotaria</taxon>
    </lineage>
</organism>
<accession>A0A813R226</accession>
<evidence type="ECO:0000313" key="3">
    <source>
        <dbReference type="Proteomes" id="UP000663864"/>
    </source>
</evidence>
<protein>
    <submittedName>
        <fullName evidence="1">Uncharacterized protein</fullName>
    </submittedName>
</protein>